<evidence type="ECO:0000256" key="1">
    <source>
        <dbReference type="SAM" id="Phobius"/>
    </source>
</evidence>
<keyword evidence="1" id="KW-1133">Transmembrane helix</keyword>
<evidence type="ECO:0000313" key="2">
    <source>
        <dbReference type="EMBL" id="CAB3960465.1"/>
    </source>
</evidence>
<dbReference type="EMBL" id="CABVQG010000018">
    <property type="protein sequence ID" value="VWC95526.1"/>
    <property type="molecule type" value="Genomic_DNA"/>
</dbReference>
<protein>
    <submittedName>
        <fullName evidence="2">Uncharacterized protein</fullName>
    </submittedName>
</protein>
<dbReference type="Proteomes" id="UP000494120">
    <property type="component" value="Unassembled WGS sequence"/>
</dbReference>
<keyword evidence="1" id="KW-0812">Transmembrane</keyword>
<dbReference type="Proteomes" id="UP000494301">
    <property type="component" value="Unassembled WGS sequence"/>
</dbReference>
<feature type="transmembrane region" description="Helical" evidence="1">
    <location>
        <begin position="19"/>
        <end position="39"/>
    </location>
</feature>
<dbReference type="AlphaFoldDB" id="A0A6J5ILL6"/>
<proteinExistence type="predicted"/>
<keyword evidence="1" id="KW-0472">Membrane</keyword>
<dbReference type="EMBL" id="CABWIL020000001">
    <property type="protein sequence ID" value="CAB3960465.1"/>
    <property type="molecule type" value="Genomic_DNA"/>
</dbReference>
<organism evidence="2 5">
    <name type="scientific">Burkholderia aenigmatica</name>
    <dbReference type="NCBI Taxonomy" id="2015348"/>
    <lineage>
        <taxon>Bacteria</taxon>
        <taxon>Pseudomonadati</taxon>
        <taxon>Pseudomonadota</taxon>
        <taxon>Betaproteobacteria</taxon>
        <taxon>Burkholderiales</taxon>
        <taxon>Burkholderiaceae</taxon>
        <taxon>Burkholderia</taxon>
        <taxon>Burkholderia cepacia complex</taxon>
    </lineage>
</organism>
<name>A0A6J5ILL6_9BURK</name>
<evidence type="ECO:0000313" key="4">
    <source>
        <dbReference type="Proteomes" id="UP000494120"/>
    </source>
</evidence>
<sequence length="54" mass="5394">MTAGALVDAQSALAAGQDILFAVATGAFAVVLVTGFYNVQRDTALTGARPLGLV</sequence>
<accession>A0A6J5ILL6</accession>
<gene>
    <name evidence="3" type="ORF">BLA17378_04871</name>
    <name evidence="2" type="ORF">BLA3211_00203</name>
</gene>
<dbReference type="RefSeq" id="WP_174959128.1">
    <property type="nucleotide sequence ID" value="NZ_CABVQG010000018.1"/>
</dbReference>
<keyword evidence="4" id="KW-1185">Reference proteome</keyword>
<evidence type="ECO:0000313" key="3">
    <source>
        <dbReference type="EMBL" id="VWC95526.1"/>
    </source>
</evidence>
<evidence type="ECO:0000313" key="5">
    <source>
        <dbReference type="Proteomes" id="UP000494301"/>
    </source>
</evidence>
<reference evidence="2 5" key="1">
    <citation type="submission" date="2020-04" db="EMBL/GenBank/DDBJ databases">
        <authorList>
            <person name="Depoorter E."/>
        </authorList>
    </citation>
    <scope>NUCLEOTIDE SEQUENCE [LARGE SCALE GENOMIC DNA]</scope>
    <source>
        <strain evidence="2 5">BCC0217</strain>
        <strain evidence="3 4">R-17378</strain>
    </source>
</reference>